<evidence type="ECO:0000313" key="2">
    <source>
        <dbReference type="EMBL" id="GAA3609071.1"/>
    </source>
</evidence>
<keyword evidence="3" id="KW-1185">Reference proteome</keyword>
<proteinExistence type="predicted"/>
<feature type="region of interest" description="Disordered" evidence="1">
    <location>
        <begin position="1"/>
        <end position="26"/>
    </location>
</feature>
<name>A0ABP6ZGK1_9ACTN</name>
<reference evidence="3" key="1">
    <citation type="journal article" date="2019" name="Int. J. Syst. Evol. Microbiol.">
        <title>The Global Catalogue of Microorganisms (GCM) 10K type strain sequencing project: providing services to taxonomists for standard genome sequencing and annotation.</title>
        <authorList>
            <consortium name="The Broad Institute Genomics Platform"/>
            <consortium name="The Broad Institute Genome Sequencing Center for Infectious Disease"/>
            <person name="Wu L."/>
            <person name="Ma J."/>
        </authorList>
    </citation>
    <scope>NUCLEOTIDE SEQUENCE [LARGE SCALE GENOMIC DNA]</scope>
    <source>
        <strain evidence="3">JCM 17326</strain>
    </source>
</reference>
<dbReference type="Proteomes" id="UP001500630">
    <property type="component" value="Unassembled WGS sequence"/>
</dbReference>
<dbReference type="EMBL" id="BAABDQ010000044">
    <property type="protein sequence ID" value="GAA3609071.1"/>
    <property type="molecule type" value="Genomic_DNA"/>
</dbReference>
<evidence type="ECO:0000313" key="3">
    <source>
        <dbReference type="Proteomes" id="UP001500630"/>
    </source>
</evidence>
<dbReference type="RefSeq" id="WP_345575347.1">
    <property type="nucleotide sequence ID" value="NZ_BAABDQ010000044.1"/>
</dbReference>
<gene>
    <name evidence="2" type="ORF">GCM10022419_112580</name>
</gene>
<protein>
    <submittedName>
        <fullName evidence="2">Uncharacterized protein</fullName>
    </submittedName>
</protein>
<evidence type="ECO:0000256" key="1">
    <source>
        <dbReference type="SAM" id="MobiDB-lite"/>
    </source>
</evidence>
<sequence>MTPRSRIAPLTCSGSAPPDPVTAGGADSSAATLVARAGLREVGVDLALFMQRPLRTRSPVTRSAATPHRRLQADGSAGQEPDSFGRMTGCVSPTETARLPSGGAEGIGDLAS</sequence>
<accession>A0ABP6ZGK1</accession>
<organism evidence="2 3">
    <name type="scientific">Nonomuraea rosea</name>
    <dbReference type="NCBI Taxonomy" id="638574"/>
    <lineage>
        <taxon>Bacteria</taxon>
        <taxon>Bacillati</taxon>
        <taxon>Actinomycetota</taxon>
        <taxon>Actinomycetes</taxon>
        <taxon>Streptosporangiales</taxon>
        <taxon>Streptosporangiaceae</taxon>
        <taxon>Nonomuraea</taxon>
    </lineage>
</organism>
<feature type="region of interest" description="Disordered" evidence="1">
    <location>
        <begin position="53"/>
        <end position="112"/>
    </location>
</feature>
<comment type="caution">
    <text evidence="2">The sequence shown here is derived from an EMBL/GenBank/DDBJ whole genome shotgun (WGS) entry which is preliminary data.</text>
</comment>